<dbReference type="GO" id="GO:0009507">
    <property type="term" value="C:chloroplast"/>
    <property type="evidence" value="ECO:0007669"/>
    <property type="project" value="UniProtKB-SubCell"/>
</dbReference>
<dbReference type="InterPro" id="IPR001854">
    <property type="entry name" value="Ribosomal_uL29"/>
</dbReference>
<dbReference type="AlphaFoldDB" id="A0A1Y9TM93"/>
<dbReference type="GO" id="GO:0022625">
    <property type="term" value="C:cytosolic large ribosomal subunit"/>
    <property type="evidence" value="ECO:0007669"/>
    <property type="project" value="TreeGrafter"/>
</dbReference>
<keyword evidence="2 5" id="KW-0689">Ribosomal protein</keyword>
<dbReference type="CDD" id="cd00427">
    <property type="entry name" value="Ribosomal_L29_HIP"/>
    <property type="match status" value="1"/>
</dbReference>
<dbReference type="InterPro" id="IPR018254">
    <property type="entry name" value="Ribosomal_uL29_CS"/>
</dbReference>
<dbReference type="EMBL" id="KY709209">
    <property type="protein sequence ID" value="ARO90776.1"/>
    <property type="molecule type" value="Genomic_DNA"/>
</dbReference>
<dbReference type="GeneID" id="32887474"/>
<dbReference type="GO" id="GO:0003735">
    <property type="term" value="F:structural constituent of ribosome"/>
    <property type="evidence" value="ECO:0007669"/>
    <property type="project" value="InterPro"/>
</dbReference>
<organism evidence="6">
    <name type="scientific">Bulboplastis apyrenoidosa</name>
    <dbReference type="NCBI Taxonomy" id="1070855"/>
    <lineage>
        <taxon>Eukaryota</taxon>
        <taxon>Rhodophyta</taxon>
        <taxon>Rhodellophyceae</taxon>
        <taxon>Dixoniellales</taxon>
        <taxon>Dixoniellaceae</taxon>
        <taxon>Bulboplastis</taxon>
    </lineage>
</organism>
<gene>
    <name evidence="5 6" type="primary">rpl29</name>
</gene>
<dbReference type="RefSeq" id="YP_009370287.1">
    <property type="nucleotide sequence ID" value="NC_034787.1"/>
</dbReference>
<evidence type="ECO:0000313" key="6">
    <source>
        <dbReference type="EMBL" id="ARO90776.1"/>
    </source>
</evidence>
<name>A0A1Y9TM93_9RHOD</name>
<evidence type="ECO:0000256" key="5">
    <source>
        <dbReference type="HAMAP-Rule" id="MF_00374"/>
    </source>
</evidence>
<accession>A0A1Y9TM93</accession>
<reference evidence="6" key="1">
    <citation type="submission" date="2017-03" db="EMBL/GenBank/DDBJ databases">
        <title>The new red algal subphylum Proteorhodophytina comprises the largest and most divergent plastid genomes known.</title>
        <authorList>
            <person name="Munoz-Gomez S.A."/>
            <person name="Mejia-Franco F.G."/>
            <person name="Durnin K."/>
            <person name="Morgan C."/>
            <person name="Grisdale C.J."/>
            <person name="Archibald J.M."/>
            <person name="Slamovits C.H."/>
        </authorList>
    </citation>
    <scope>NUCLEOTIDE SEQUENCE</scope>
    <source>
        <strain evidence="6">NIES-2742</strain>
    </source>
</reference>
<dbReference type="InterPro" id="IPR050063">
    <property type="entry name" value="Ribosomal_protein_uL29"/>
</dbReference>
<evidence type="ECO:0000256" key="3">
    <source>
        <dbReference type="ARBA" id="ARBA00023274"/>
    </source>
</evidence>
<geneLocation type="chloroplast" evidence="6"/>
<dbReference type="Pfam" id="PF00831">
    <property type="entry name" value="Ribosomal_L29"/>
    <property type="match status" value="1"/>
</dbReference>
<keyword evidence="3 5" id="KW-0687">Ribonucleoprotein</keyword>
<dbReference type="PANTHER" id="PTHR10916">
    <property type="entry name" value="60S RIBOSOMAL PROTEIN L35/50S RIBOSOMAL PROTEIN L29"/>
    <property type="match status" value="1"/>
</dbReference>
<comment type="similarity">
    <text evidence="1 5">Belongs to the universal ribosomal protein uL29 family.</text>
</comment>
<evidence type="ECO:0000256" key="1">
    <source>
        <dbReference type="ARBA" id="ARBA00009254"/>
    </source>
</evidence>
<dbReference type="PROSITE" id="PS00579">
    <property type="entry name" value="RIBOSOMAL_L29"/>
    <property type="match status" value="1"/>
</dbReference>
<proteinExistence type="inferred from homology"/>
<dbReference type="PANTHER" id="PTHR10916:SF0">
    <property type="entry name" value="LARGE RIBOSOMAL SUBUNIT PROTEIN UL29C"/>
    <property type="match status" value="1"/>
</dbReference>
<keyword evidence="6" id="KW-0934">Plastid</keyword>
<keyword evidence="6" id="KW-0150">Chloroplast</keyword>
<dbReference type="NCBIfam" id="TIGR00012">
    <property type="entry name" value="L29"/>
    <property type="match status" value="1"/>
</dbReference>
<dbReference type="SUPFAM" id="SSF46561">
    <property type="entry name" value="Ribosomal protein L29 (L29p)"/>
    <property type="match status" value="1"/>
</dbReference>
<dbReference type="Gene3D" id="1.10.287.310">
    <property type="match status" value="1"/>
</dbReference>
<protein>
    <recommendedName>
        <fullName evidence="4 5">Large ribosomal subunit protein uL29c</fullName>
    </recommendedName>
</protein>
<dbReference type="GO" id="GO:0006412">
    <property type="term" value="P:translation"/>
    <property type="evidence" value="ECO:0007669"/>
    <property type="project" value="UniProtKB-UniRule"/>
</dbReference>
<dbReference type="InterPro" id="IPR036049">
    <property type="entry name" value="Ribosomal_uL29_sf"/>
</dbReference>
<dbReference type="HAMAP" id="MF_00374">
    <property type="entry name" value="Ribosomal_uL29"/>
    <property type="match status" value="1"/>
</dbReference>
<evidence type="ECO:0000256" key="4">
    <source>
        <dbReference type="ARBA" id="ARBA00040028"/>
    </source>
</evidence>
<evidence type="ECO:0000256" key="2">
    <source>
        <dbReference type="ARBA" id="ARBA00022980"/>
    </source>
</evidence>
<comment type="subcellular location">
    <subcellularLocation>
        <location evidence="5">Plastid</location>
        <location evidence="5">Chloroplast</location>
    </subcellularLocation>
</comment>
<sequence>MNSKKSQEFRNLSQEEIEAKILSINKELLYLKIQKATRQNFKSHLFKYYRRQLAQLLTIKTEVVSESR</sequence>